<keyword evidence="1" id="KW-0812">Transmembrane</keyword>
<reference evidence="3 4" key="1">
    <citation type="submission" date="2019-03" db="EMBL/GenBank/DDBJ databases">
        <title>Genomics of glacier-inhabiting Cryobacterium strains.</title>
        <authorList>
            <person name="Liu Q."/>
            <person name="Xin Y.-H."/>
        </authorList>
    </citation>
    <scope>NUCLEOTIDE SEQUENCE [LARGE SCALE GENOMIC DNA]</scope>
    <source>
        <strain evidence="3 4">TMT1-1</strain>
    </source>
</reference>
<feature type="transmembrane region" description="Helical" evidence="1">
    <location>
        <begin position="32"/>
        <end position="51"/>
    </location>
</feature>
<keyword evidence="1" id="KW-1133">Transmembrane helix</keyword>
<gene>
    <name evidence="3" type="ORF">E3T27_04905</name>
</gene>
<feature type="transmembrane region" description="Helical" evidence="1">
    <location>
        <begin position="136"/>
        <end position="157"/>
    </location>
</feature>
<evidence type="ECO:0000313" key="4">
    <source>
        <dbReference type="Proteomes" id="UP000298424"/>
    </source>
</evidence>
<dbReference type="AlphaFoldDB" id="A0A4R8ZHJ3"/>
<sequence length="339" mass="37840">MQTTVLTFVPVVLWIAVLLCAPSAIRGTRRPLFWFLIMLAMSMSLQAQPVYRFVDPFLGGINATYFLFHALTIIAVGLLDVLVQEAVSVGGITRRRRRVTALVASLIITAQAILFFSSDWRISDDISQSFVARWDYTAYASTTWIAMAIFAVSVAYACLSDIRKQPRMVIRLSLGFMILGCLSVLIYALISLISSVQSNLTPGFIFQGWPRVAYVLALLIAPLSLAVGLGLTATVDGLISGRKTYLDRVLLWRITPMWHRLLLTAPDLSIDRKLTRPGLLVVRQPGLHLYRRYVEIRDTLLLDPTQAVSSAEQSIIDRVERQTQVPPEPIRHDGINTVV</sequence>
<dbReference type="RefSeq" id="WP_134571774.1">
    <property type="nucleotide sequence ID" value="NZ_SOGT01000005.1"/>
</dbReference>
<organism evidence="3 4">
    <name type="scientific">Cryobacterium lyxosi</name>
    <dbReference type="NCBI Taxonomy" id="1259228"/>
    <lineage>
        <taxon>Bacteria</taxon>
        <taxon>Bacillati</taxon>
        <taxon>Actinomycetota</taxon>
        <taxon>Actinomycetes</taxon>
        <taxon>Micrococcales</taxon>
        <taxon>Microbacteriaceae</taxon>
        <taxon>Cryobacterium</taxon>
    </lineage>
</organism>
<feature type="transmembrane region" description="Helical" evidence="1">
    <location>
        <begin position="63"/>
        <end position="87"/>
    </location>
</feature>
<name>A0A4R8ZHJ3_9MICO</name>
<keyword evidence="1" id="KW-0472">Membrane</keyword>
<feature type="transmembrane region" description="Helical" evidence="1">
    <location>
        <begin position="99"/>
        <end position="116"/>
    </location>
</feature>
<dbReference type="Pfam" id="PF20182">
    <property type="entry name" value="DUF6545"/>
    <property type="match status" value="1"/>
</dbReference>
<comment type="caution">
    <text evidence="3">The sequence shown here is derived from an EMBL/GenBank/DDBJ whole genome shotgun (WGS) entry which is preliminary data.</text>
</comment>
<feature type="transmembrane region" description="Helical" evidence="1">
    <location>
        <begin position="6"/>
        <end position="25"/>
    </location>
</feature>
<dbReference type="OrthoDB" id="4925184at2"/>
<feature type="transmembrane region" description="Helical" evidence="1">
    <location>
        <begin position="169"/>
        <end position="193"/>
    </location>
</feature>
<dbReference type="InterPro" id="IPR046675">
    <property type="entry name" value="DUF6545"/>
</dbReference>
<evidence type="ECO:0000313" key="3">
    <source>
        <dbReference type="EMBL" id="TFD27799.1"/>
    </source>
</evidence>
<evidence type="ECO:0000259" key="2">
    <source>
        <dbReference type="Pfam" id="PF20182"/>
    </source>
</evidence>
<proteinExistence type="predicted"/>
<dbReference type="Proteomes" id="UP000298424">
    <property type="component" value="Unassembled WGS sequence"/>
</dbReference>
<dbReference type="EMBL" id="SOGT01000005">
    <property type="protein sequence ID" value="TFD27799.1"/>
    <property type="molecule type" value="Genomic_DNA"/>
</dbReference>
<feature type="transmembrane region" description="Helical" evidence="1">
    <location>
        <begin position="213"/>
        <end position="239"/>
    </location>
</feature>
<evidence type="ECO:0000256" key="1">
    <source>
        <dbReference type="SAM" id="Phobius"/>
    </source>
</evidence>
<keyword evidence="4" id="KW-1185">Reference proteome</keyword>
<protein>
    <recommendedName>
        <fullName evidence="2">DUF6545 domain-containing protein</fullName>
    </recommendedName>
</protein>
<feature type="domain" description="DUF6545" evidence="2">
    <location>
        <begin position="250"/>
        <end position="304"/>
    </location>
</feature>
<accession>A0A4R8ZHJ3</accession>